<dbReference type="PROSITE" id="PS00074">
    <property type="entry name" value="GLFV_DEHYDROGENASE"/>
    <property type="match status" value="1"/>
</dbReference>
<comment type="subcellular location">
    <subcellularLocation>
        <location evidence="1">Cytoplasm</location>
    </subcellularLocation>
</comment>
<dbReference type="InterPro" id="IPR006097">
    <property type="entry name" value="Glu/Leu/Phe/Val/Trp_DH_dimer"/>
</dbReference>
<proteinExistence type="inferred from homology"/>
<dbReference type="Proteomes" id="UP000675554">
    <property type="component" value="Unassembled WGS sequence"/>
</dbReference>
<evidence type="ECO:0000256" key="7">
    <source>
        <dbReference type="ARBA" id="ARBA00022456"/>
    </source>
</evidence>
<feature type="domain" description="Glutamate/phenylalanine/leucine/valine/L-tryptophan dehydrogenase C-terminal" evidence="14">
    <location>
        <begin position="209"/>
        <end position="419"/>
    </location>
</feature>
<keyword evidence="9 12" id="KW-0560">Oxidoreductase</keyword>
<evidence type="ECO:0000313" key="15">
    <source>
        <dbReference type="EMBL" id="MBR7677348.1"/>
    </source>
</evidence>
<dbReference type="PANTHER" id="PTHR42722:SF1">
    <property type="entry name" value="VALINE DEHYDROGENASE"/>
    <property type="match status" value="1"/>
</dbReference>
<evidence type="ECO:0000256" key="13">
    <source>
        <dbReference type="SAM" id="MobiDB-lite"/>
    </source>
</evidence>
<dbReference type="AlphaFoldDB" id="A0A8T4J0L0"/>
<evidence type="ECO:0000256" key="8">
    <source>
        <dbReference type="ARBA" id="ARBA00022490"/>
    </source>
</evidence>
<evidence type="ECO:0000313" key="16">
    <source>
        <dbReference type="Proteomes" id="UP000675554"/>
    </source>
</evidence>
<dbReference type="SMART" id="SM00839">
    <property type="entry name" value="ELFV_dehydrog"/>
    <property type="match status" value="1"/>
</dbReference>
<dbReference type="PRINTS" id="PR00082">
    <property type="entry name" value="GLFDHDRGNASE"/>
</dbReference>
<keyword evidence="16" id="KW-1185">Reference proteome</keyword>
<dbReference type="Pfam" id="PF02812">
    <property type="entry name" value="ELFV_dehydrog_N"/>
    <property type="match status" value="1"/>
</dbReference>
<evidence type="ECO:0000256" key="6">
    <source>
        <dbReference type="ARBA" id="ARBA00017332"/>
    </source>
</evidence>
<dbReference type="InterPro" id="IPR036291">
    <property type="entry name" value="NAD(P)-bd_dom_sf"/>
</dbReference>
<evidence type="ECO:0000256" key="12">
    <source>
        <dbReference type="RuleBase" id="RU004417"/>
    </source>
</evidence>
<dbReference type="InterPro" id="IPR046346">
    <property type="entry name" value="Aminoacid_DH-like_N_sf"/>
</dbReference>
<dbReference type="GO" id="GO:0009083">
    <property type="term" value="P:branched-chain amino acid catabolic process"/>
    <property type="evidence" value="ECO:0007669"/>
    <property type="project" value="UniProtKB-KW"/>
</dbReference>
<evidence type="ECO:0000256" key="3">
    <source>
        <dbReference type="ARBA" id="ARBA00006382"/>
    </source>
</evidence>
<dbReference type="PANTHER" id="PTHR42722">
    <property type="entry name" value="LEUCINE DEHYDROGENASE"/>
    <property type="match status" value="1"/>
</dbReference>
<sequence length="429" mass="44640">MRSRAGRTLLSSGPPHPQEGVQRDTGVTTVTDVRPLSRQSSPGVHQADVDGPADAGVLRTLFHSEQGGHEQVVLCQDRASGLKAVIAIHSTALGPALGGTRFHPYADAVEHHQRPEEAAVLDALNLARGMTYKNALAGLDHGGGKAVIIGDPEKAKSEELLLAYGRAVASLGGRYVTACDVGTYVQDMDVISRECRWTTGRSPANGGAGDSSVLTAYGVFQGMRASAQHLWGAPTLRGRTVGIAGVGKVGHLLVGHLLEDGARVVITDVRPESVARVRAAHPEVLVAPDTAALIRTEGMDMYAPCALGGALDDDTVPALTAKAVCGAANNQLAHPGVEKDLADRGILYAPDYVVNAGGVIQVADELQGFDFARAKAKAGKIFDTTAEIFRRADADGVPPAAAADRIAEQRIAGREPSHDPSAGRSAAGR</sequence>
<dbReference type="CDD" id="cd01075">
    <property type="entry name" value="NAD_bind_Leu_Phe_Val_DH"/>
    <property type="match status" value="1"/>
</dbReference>
<organism evidence="15 16">
    <name type="scientific">Streptomyces daliensis</name>
    <dbReference type="NCBI Taxonomy" id="299421"/>
    <lineage>
        <taxon>Bacteria</taxon>
        <taxon>Bacillati</taxon>
        <taxon>Actinomycetota</taxon>
        <taxon>Actinomycetes</taxon>
        <taxon>Kitasatosporales</taxon>
        <taxon>Streptomycetaceae</taxon>
        <taxon>Streptomyces</taxon>
    </lineage>
</organism>
<dbReference type="Pfam" id="PF00208">
    <property type="entry name" value="ELFV_dehydrog"/>
    <property type="match status" value="1"/>
</dbReference>
<evidence type="ECO:0000256" key="1">
    <source>
        <dbReference type="ARBA" id="ARBA00004496"/>
    </source>
</evidence>
<feature type="compositionally biased region" description="Basic and acidic residues" evidence="13">
    <location>
        <begin position="407"/>
        <end position="418"/>
    </location>
</feature>
<accession>A0A8T4J0L0</accession>
<comment type="catalytic activity">
    <reaction evidence="11">
        <text>L-valine + NAD(+) + H2O = 3-methyl-2-oxobutanoate + NH4(+) + NADH + H(+)</text>
        <dbReference type="Rhea" id="RHEA:30763"/>
        <dbReference type="ChEBI" id="CHEBI:11851"/>
        <dbReference type="ChEBI" id="CHEBI:15377"/>
        <dbReference type="ChEBI" id="CHEBI:15378"/>
        <dbReference type="ChEBI" id="CHEBI:28938"/>
        <dbReference type="ChEBI" id="CHEBI:57540"/>
        <dbReference type="ChEBI" id="CHEBI:57762"/>
        <dbReference type="ChEBI" id="CHEBI:57945"/>
        <dbReference type="EC" id="1.4.1.23"/>
    </reaction>
</comment>
<evidence type="ECO:0000256" key="4">
    <source>
        <dbReference type="ARBA" id="ARBA00011738"/>
    </source>
</evidence>
<dbReference type="FunFam" id="3.40.50.10860:FF:000010">
    <property type="entry name" value="Leucine dehydrogenase"/>
    <property type="match status" value="1"/>
</dbReference>
<reference evidence="15" key="1">
    <citation type="submission" date="2021-04" db="EMBL/GenBank/DDBJ databases">
        <title>Sequencing of actinobacteria type strains.</title>
        <authorList>
            <person name="Nguyen G.-S."/>
            <person name="Wentzel A."/>
        </authorList>
    </citation>
    <scope>NUCLEOTIDE SEQUENCE</scope>
    <source>
        <strain evidence="15">DSM 42095</strain>
    </source>
</reference>
<comment type="subunit">
    <text evidence="4">Homodimer.</text>
</comment>
<evidence type="ECO:0000256" key="11">
    <source>
        <dbReference type="ARBA" id="ARBA00048547"/>
    </source>
</evidence>
<dbReference type="EMBL" id="JAGSMN010000897">
    <property type="protein sequence ID" value="MBR7677348.1"/>
    <property type="molecule type" value="Genomic_DNA"/>
</dbReference>
<dbReference type="EC" id="1.4.1.23" evidence="5"/>
<name>A0A8T4J0L0_9ACTN</name>
<dbReference type="GO" id="GO:0043837">
    <property type="term" value="F:valine dehydrogenase (NAD+) activity"/>
    <property type="evidence" value="ECO:0007669"/>
    <property type="project" value="UniProtKB-EC"/>
</dbReference>
<keyword evidence="10" id="KW-0520">NAD</keyword>
<comment type="similarity">
    <text evidence="3 12">Belongs to the Glu/Leu/Phe/Val dehydrogenases family.</text>
</comment>
<evidence type="ECO:0000256" key="9">
    <source>
        <dbReference type="ARBA" id="ARBA00023002"/>
    </source>
</evidence>
<dbReference type="InterPro" id="IPR033524">
    <property type="entry name" value="Glu/Leu/Phe/Val_DH_AS"/>
</dbReference>
<evidence type="ECO:0000256" key="2">
    <source>
        <dbReference type="ARBA" id="ARBA00005109"/>
    </source>
</evidence>
<evidence type="ECO:0000256" key="5">
    <source>
        <dbReference type="ARBA" id="ARBA00012136"/>
    </source>
</evidence>
<keyword evidence="8" id="KW-0963">Cytoplasm</keyword>
<dbReference type="SUPFAM" id="SSF53223">
    <property type="entry name" value="Aminoacid dehydrogenase-like, N-terminal domain"/>
    <property type="match status" value="1"/>
</dbReference>
<evidence type="ECO:0000256" key="10">
    <source>
        <dbReference type="ARBA" id="ARBA00023027"/>
    </source>
</evidence>
<dbReference type="Gene3D" id="3.40.50.720">
    <property type="entry name" value="NAD(P)-binding Rossmann-like Domain"/>
    <property type="match status" value="1"/>
</dbReference>
<dbReference type="GO" id="GO:0005737">
    <property type="term" value="C:cytoplasm"/>
    <property type="evidence" value="ECO:0007669"/>
    <property type="project" value="UniProtKB-SubCell"/>
</dbReference>
<dbReference type="SUPFAM" id="SSF51735">
    <property type="entry name" value="NAD(P)-binding Rossmann-fold domains"/>
    <property type="match status" value="1"/>
</dbReference>
<gene>
    <name evidence="15" type="ORF">KDA82_31025</name>
</gene>
<dbReference type="InterPro" id="IPR006095">
    <property type="entry name" value="Glu/Leu/Phe/Val/Trp_DH"/>
</dbReference>
<protein>
    <recommendedName>
        <fullName evidence="6">Valine dehydrogenase</fullName>
        <ecNumber evidence="5">1.4.1.23</ecNumber>
    </recommendedName>
</protein>
<dbReference type="InterPro" id="IPR016211">
    <property type="entry name" value="Glu/Phe/Leu/Val/Trp_DH_bac/arc"/>
</dbReference>
<evidence type="ECO:0000259" key="14">
    <source>
        <dbReference type="SMART" id="SM00839"/>
    </source>
</evidence>
<comment type="pathway">
    <text evidence="2">Amino-acid degradation; L-valine degradation.</text>
</comment>
<feature type="region of interest" description="Disordered" evidence="13">
    <location>
        <begin position="1"/>
        <end position="26"/>
    </location>
</feature>
<dbReference type="Gene3D" id="3.40.50.10860">
    <property type="entry name" value="Leucine Dehydrogenase, chain A, domain 1"/>
    <property type="match status" value="1"/>
</dbReference>
<feature type="region of interest" description="Disordered" evidence="13">
    <location>
        <begin position="407"/>
        <end position="429"/>
    </location>
</feature>
<keyword evidence="7" id="KW-0101">Branched-chain amino acid catabolism</keyword>
<comment type="caution">
    <text evidence="15">The sequence shown here is derived from an EMBL/GenBank/DDBJ whole genome shotgun (WGS) entry which is preliminary data.</text>
</comment>
<dbReference type="InterPro" id="IPR006096">
    <property type="entry name" value="Glu/Leu/Phe/Val/Trp_DH_C"/>
</dbReference>